<gene>
    <name evidence="1" type="ORF">ColLi_14003</name>
</gene>
<accession>A0AA37LZ72</accession>
<protein>
    <submittedName>
        <fullName evidence="1">Uncharacterized protein</fullName>
    </submittedName>
</protein>
<dbReference type="AlphaFoldDB" id="A0AA37LZ72"/>
<dbReference type="Proteomes" id="UP001055172">
    <property type="component" value="Unassembled WGS sequence"/>
</dbReference>
<evidence type="ECO:0000313" key="2">
    <source>
        <dbReference type="Proteomes" id="UP001055172"/>
    </source>
</evidence>
<organism evidence="1 2">
    <name type="scientific">Colletotrichum liriopes</name>
    <dbReference type="NCBI Taxonomy" id="708192"/>
    <lineage>
        <taxon>Eukaryota</taxon>
        <taxon>Fungi</taxon>
        <taxon>Dikarya</taxon>
        <taxon>Ascomycota</taxon>
        <taxon>Pezizomycotina</taxon>
        <taxon>Sordariomycetes</taxon>
        <taxon>Hypocreomycetidae</taxon>
        <taxon>Glomerellales</taxon>
        <taxon>Glomerellaceae</taxon>
        <taxon>Colletotrichum</taxon>
        <taxon>Colletotrichum spaethianum species complex</taxon>
    </lineage>
</organism>
<reference evidence="1 2" key="1">
    <citation type="submission" date="2021-07" db="EMBL/GenBank/DDBJ databases">
        <title>Genome data of Colletotrichum spaethianum.</title>
        <authorList>
            <person name="Utami Y.D."/>
            <person name="Hiruma K."/>
        </authorList>
    </citation>
    <scope>NUCLEOTIDE SEQUENCE [LARGE SCALE GENOMIC DNA]</scope>
    <source>
        <strain evidence="1 2">MAFF 242679</strain>
    </source>
</reference>
<comment type="caution">
    <text evidence="1">The sequence shown here is derived from an EMBL/GenBank/DDBJ whole genome shotgun (WGS) entry which is preliminary data.</text>
</comment>
<dbReference type="EMBL" id="BPPX01000077">
    <property type="protein sequence ID" value="GJC91165.1"/>
    <property type="molecule type" value="Genomic_DNA"/>
</dbReference>
<name>A0AA37LZ72_9PEZI</name>
<keyword evidence="2" id="KW-1185">Reference proteome</keyword>
<evidence type="ECO:0000313" key="1">
    <source>
        <dbReference type="EMBL" id="GJC91165.1"/>
    </source>
</evidence>
<proteinExistence type="predicted"/>
<sequence>MPATATVQSTLEEFNLFVDSSRRRTDPILSVWRRLRDEFNATVADAASNHVVDRFNKHIPSEALHRLSANLERWSITQSVSFFLFGTEVAQAASPRKLSRPSANAAHISTSPALSSFLTKLQMQHKGMVKTTGNEATSIAKAASEASSDDSPATNWSRIFLL</sequence>